<dbReference type="Proteomes" id="UP000244856">
    <property type="component" value="Unassembled WGS sequence"/>
</dbReference>
<protein>
    <submittedName>
        <fullName evidence="1">Type I-E CRISPR-associated protein Cas6/Cse3/CasE</fullName>
    </submittedName>
</protein>
<sequence length="199" mass="22677">MYLNKVMVNWRWARDPYQLHRALWQLFPDAPQAKREFLFREEQQQPGTGTLLLLQSALVPVDAPVARIIASKPFNPVLKAQQSLRFRLRANVVKTIKDAHGRQDNAGNPKRCRVPLIKEEEQLQWLQRKLSETALINDVRIMSEKPLFFQKAGMDGKIQPVCFDGVLTITDCQRFMQFLQTGIGPAKALGCGLLTIAPL</sequence>
<dbReference type="EMBL" id="NCTU01000005">
    <property type="protein sequence ID" value="PUW04185.1"/>
    <property type="molecule type" value="Genomic_DNA"/>
</dbReference>
<dbReference type="Gene3D" id="3.30.70.1200">
    <property type="entry name" value="Crispr-associated protein, domain 1"/>
    <property type="match status" value="1"/>
</dbReference>
<dbReference type="CDD" id="cd09727">
    <property type="entry name" value="Cas6_I-E"/>
    <property type="match status" value="1"/>
</dbReference>
<dbReference type="Pfam" id="PF08798">
    <property type="entry name" value="CRISPR_assoc"/>
    <property type="match status" value="1"/>
</dbReference>
<dbReference type="NCBIfam" id="TIGR01907">
    <property type="entry name" value="casE_Cse3"/>
    <property type="match status" value="1"/>
</dbReference>
<dbReference type="RefSeq" id="WP_080321283.1">
    <property type="nucleotide sequence ID" value="NZ_CP078110.1"/>
</dbReference>
<organism evidence="1 2">
    <name type="scientific">Cronobacter sakazakii</name>
    <name type="common">Enterobacter sakazakii</name>
    <dbReference type="NCBI Taxonomy" id="28141"/>
    <lineage>
        <taxon>Bacteria</taxon>
        <taxon>Pseudomonadati</taxon>
        <taxon>Pseudomonadota</taxon>
        <taxon>Gammaproteobacteria</taxon>
        <taxon>Enterobacterales</taxon>
        <taxon>Enterobacteriaceae</taxon>
        <taxon>Cronobacter</taxon>
    </lineage>
</organism>
<dbReference type="SMART" id="SM01101">
    <property type="entry name" value="CRISPR_assoc"/>
    <property type="match status" value="1"/>
</dbReference>
<name>A0AA45BZR8_CROSK</name>
<dbReference type="Gene3D" id="3.30.70.1210">
    <property type="entry name" value="Crispr-associated protein, domain 2"/>
    <property type="match status" value="1"/>
</dbReference>
<evidence type="ECO:0000313" key="1">
    <source>
        <dbReference type="EMBL" id="PUW04185.1"/>
    </source>
</evidence>
<dbReference type="InterPro" id="IPR010179">
    <property type="entry name" value="CRISPR-assoc_prot_Cse3"/>
</dbReference>
<gene>
    <name evidence="1" type="primary">cas6e</name>
    <name evidence="1" type="ORF">B7T07_09895</name>
</gene>
<comment type="caution">
    <text evidence="1">The sequence shown here is derived from an EMBL/GenBank/DDBJ whole genome shotgun (WGS) entry which is preliminary data.</text>
</comment>
<reference evidence="1 2" key="1">
    <citation type="submission" date="2017-04" db="EMBL/GenBank/DDBJ databases">
        <title>Cronobacter sakazakii, ST83 Lineage Isolates.</title>
        <authorList>
            <person name="Chase H."/>
            <person name="Tall B."/>
            <person name="Gopinath G."/>
            <person name="Lehner A."/>
        </authorList>
    </citation>
    <scope>NUCLEOTIDE SEQUENCE [LARGE SCALE GENOMIC DNA]</scope>
    <source>
        <strain evidence="1 2">MOD1_Comp15</strain>
    </source>
</reference>
<dbReference type="AlphaFoldDB" id="A0AA45BZR8"/>
<proteinExistence type="predicted"/>
<dbReference type="SUPFAM" id="SSF117987">
    <property type="entry name" value="CRISPR-associated protein"/>
    <property type="match status" value="2"/>
</dbReference>
<accession>A0AA45BZR8</accession>
<evidence type="ECO:0000313" key="2">
    <source>
        <dbReference type="Proteomes" id="UP000244856"/>
    </source>
</evidence>